<dbReference type="EMBL" id="KQ964987">
    <property type="protein sequence ID" value="KXN65091.1"/>
    <property type="molecule type" value="Genomic_DNA"/>
</dbReference>
<comment type="function">
    <text evidence="11">RNA helicase.</text>
</comment>
<evidence type="ECO:0000256" key="8">
    <source>
        <dbReference type="ARBA" id="ARBA00022884"/>
    </source>
</evidence>
<comment type="domain">
    <text evidence="11">The Q motif is unique to and characteristic of the DEAD box family of RNA helicases and controls ATP binding and hydrolysis.</text>
</comment>
<dbReference type="Pfam" id="PF00271">
    <property type="entry name" value="Helicase_C"/>
    <property type="match status" value="1"/>
</dbReference>
<feature type="region of interest" description="Disordered" evidence="12">
    <location>
        <begin position="551"/>
        <end position="592"/>
    </location>
</feature>
<dbReference type="SMART" id="SM00490">
    <property type="entry name" value="HELICc"/>
    <property type="match status" value="1"/>
</dbReference>
<dbReference type="InterPro" id="IPR000629">
    <property type="entry name" value="RNA-helicase_DEAD-box_CS"/>
</dbReference>
<dbReference type="GO" id="GO:0005524">
    <property type="term" value="F:ATP binding"/>
    <property type="evidence" value="ECO:0007669"/>
    <property type="project" value="UniProtKB-UniRule"/>
</dbReference>
<evidence type="ECO:0000256" key="11">
    <source>
        <dbReference type="RuleBase" id="RU365068"/>
    </source>
</evidence>
<organism evidence="16 17">
    <name type="scientific">Conidiobolus coronatus (strain ATCC 28846 / CBS 209.66 / NRRL 28638)</name>
    <name type="common">Delacroixia coronata</name>
    <dbReference type="NCBI Taxonomy" id="796925"/>
    <lineage>
        <taxon>Eukaryota</taxon>
        <taxon>Fungi</taxon>
        <taxon>Fungi incertae sedis</taxon>
        <taxon>Zoopagomycota</taxon>
        <taxon>Entomophthoromycotina</taxon>
        <taxon>Entomophthoromycetes</taxon>
        <taxon>Entomophthorales</taxon>
        <taxon>Ancylistaceae</taxon>
        <taxon>Conidiobolus</taxon>
    </lineage>
</organism>
<dbReference type="Gene3D" id="3.40.50.300">
    <property type="entry name" value="P-loop containing nucleotide triphosphate hydrolases"/>
    <property type="match status" value="2"/>
</dbReference>
<keyword evidence="5 10" id="KW-0378">Hydrolase</keyword>
<feature type="region of interest" description="Disordered" evidence="12">
    <location>
        <begin position="465"/>
        <end position="514"/>
    </location>
</feature>
<evidence type="ECO:0000256" key="12">
    <source>
        <dbReference type="SAM" id="MobiDB-lite"/>
    </source>
</evidence>
<proteinExistence type="inferred from homology"/>
<dbReference type="CDD" id="cd18787">
    <property type="entry name" value="SF2_C_DEAD"/>
    <property type="match status" value="1"/>
</dbReference>
<dbReference type="SMART" id="SM00487">
    <property type="entry name" value="DEXDc"/>
    <property type="match status" value="1"/>
</dbReference>
<feature type="compositionally biased region" description="Acidic residues" evidence="12">
    <location>
        <begin position="474"/>
        <end position="500"/>
    </location>
</feature>
<evidence type="ECO:0000256" key="1">
    <source>
        <dbReference type="ARBA" id="ARBA00004604"/>
    </source>
</evidence>
<keyword evidence="8 11" id="KW-0694">RNA-binding</keyword>
<dbReference type="GO" id="GO:0042802">
    <property type="term" value="F:identical protein binding"/>
    <property type="evidence" value="ECO:0007669"/>
    <property type="project" value="EnsemblFungi"/>
</dbReference>
<comment type="catalytic activity">
    <reaction evidence="11">
        <text>ATP + H2O = ADP + phosphate + H(+)</text>
        <dbReference type="Rhea" id="RHEA:13065"/>
        <dbReference type="ChEBI" id="CHEBI:15377"/>
        <dbReference type="ChEBI" id="CHEBI:15378"/>
        <dbReference type="ChEBI" id="CHEBI:30616"/>
        <dbReference type="ChEBI" id="CHEBI:43474"/>
        <dbReference type="ChEBI" id="CHEBI:456216"/>
        <dbReference type="EC" id="3.6.4.13"/>
    </reaction>
</comment>
<feature type="domain" description="Helicase ATP-binding" evidence="13">
    <location>
        <begin position="50"/>
        <end position="224"/>
    </location>
</feature>
<dbReference type="PROSITE" id="PS51195">
    <property type="entry name" value="Q_MOTIF"/>
    <property type="match status" value="1"/>
</dbReference>
<dbReference type="GO" id="GO:0003724">
    <property type="term" value="F:RNA helicase activity"/>
    <property type="evidence" value="ECO:0007669"/>
    <property type="project" value="UniProtKB-EC"/>
</dbReference>
<keyword evidence="3" id="KW-0698">rRNA processing</keyword>
<dbReference type="InterPro" id="IPR014001">
    <property type="entry name" value="Helicase_ATP-bd"/>
</dbReference>
<name>A0A137NQS8_CONC2</name>
<evidence type="ECO:0000256" key="7">
    <source>
        <dbReference type="ARBA" id="ARBA00022840"/>
    </source>
</evidence>
<evidence type="ECO:0000256" key="5">
    <source>
        <dbReference type="ARBA" id="ARBA00022801"/>
    </source>
</evidence>
<dbReference type="GO" id="GO:0003723">
    <property type="term" value="F:RNA binding"/>
    <property type="evidence" value="ECO:0007669"/>
    <property type="project" value="UniProtKB-UniRule"/>
</dbReference>
<evidence type="ECO:0000259" key="13">
    <source>
        <dbReference type="PROSITE" id="PS51192"/>
    </source>
</evidence>
<dbReference type="PANTHER" id="PTHR24031">
    <property type="entry name" value="RNA HELICASE"/>
    <property type="match status" value="1"/>
</dbReference>
<dbReference type="Pfam" id="PF00270">
    <property type="entry name" value="DEAD"/>
    <property type="match status" value="1"/>
</dbReference>
<dbReference type="OMA" id="YDKMFER"/>
<comment type="subcellular location">
    <subcellularLocation>
        <location evidence="1">Nucleus</location>
        <location evidence="1">Nucleolus</location>
    </subcellularLocation>
</comment>
<feature type="domain" description="DEAD-box RNA helicase Q" evidence="15">
    <location>
        <begin position="19"/>
        <end position="47"/>
    </location>
</feature>
<evidence type="ECO:0000256" key="10">
    <source>
        <dbReference type="RuleBase" id="RU000492"/>
    </source>
</evidence>
<dbReference type="InterPro" id="IPR027417">
    <property type="entry name" value="P-loop_NTPase"/>
</dbReference>
<accession>A0A137NQS8</accession>
<evidence type="ECO:0000256" key="3">
    <source>
        <dbReference type="ARBA" id="ARBA00022552"/>
    </source>
</evidence>
<evidence type="ECO:0000313" key="17">
    <source>
        <dbReference type="Proteomes" id="UP000070444"/>
    </source>
</evidence>
<dbReference type="GO" id="GO:0016887">
    <property type="term" value="F:ATP hydrolysis activity"/>
    <property type="evidence" value="ECO:0007669"/>
    <property type="project" value="RHEA"/>
</dbReference>
<dbReference type="PROSITE" id="PS51194">
    <property type="entry name" value="HELICASE_CTER"/>
    <property type="match status" value="1"/>
</dbReference>
<feature type="domain" description="Helicase C-terminal" evidence="14">
    <location>
        <begin position="250"/>
        <end position="402"/>
    </location>
</feature>
<dbReference type="EC" id="3.6.4.13" evidence="11"/>
<dbReference type="GO" id="GO:0032040">
    <property type="term" value="C:small-subunit processome"/>
    <property type="evidence" value="ECO:0007669"/>
    <property type="project" value="EnsemblFungi"/>
</dbReference>
<dbReference type="PROSITE" id="PS51192">
    <property type="entry name" value="HELICASE_ATP_BIND_1"/>
    <property type="match status" value="1"/>
</dbReference>
<protein>
    <recommendedName>
        <fullName evidence="11">ATP-dependent RNA helicase</fullName>
        <ecNumber evidence="11">3.6.4.13</ecNumber>
    </recommendedName>
</protein>
<dbReference type="SUPFAM" id="SSF52540">
    <property type="entry name" value="P-loop containing nucleoside triphosphate hydrolases"/>
    <property type="match status" value="1"/>
</dbReference>
<dbReference type="CDD" id="cd17941">
    <property type="entry name" value="DEADc_DDX10"/>
    <property type="match status" value="1"/>
</dbReference>
<feature type="compositionally biased region" description="Acidic residues" evidence="12">
    <location>
        <begin position="684"/>
        <end position="697"/>
    </location>
</feature>
<comment type="similarity">
    <text evidence="10">Belongs to the DEAD box helicase family.</text>
</comment>
<dbReference type="PROSITE" id="PS00039">
    <property type="entry name" value="DEAD_ATP_HELICASE"/>
    <property type="match status" value="1"/>
</dbReference>
<keyword evidence="2" id="KW-0690">Ribosome biogenesis</keyword>
<dbReference type="Proteomes" id="UP000070444">
    <property type="component" value="Unassembled WGS sequence"/>
</dbReference>
<evidence type="ECO:0000256" key="9">
    <source>
        <dbReference type="PROSITE-ProRule" id="PRU00552"/>
    </source>
</evidence>
<evidence type="ECO:0000256" key="2">
    <source>
        <dbReference type="ARBA" id="ARBA00022517"/>
    </source>
</evidence>
<evidence type="ECO:0000313" key="16">
    <source>
        <dbReference type="EMBL" id="KXN65091.1"/>
    </source>
</evidence>
<dbReference type="STRING" id="796925.A0A137NQS8"/>
<dbReference type="Pfam" id="PF13959">
    <property type="entry name" value="CTE_SPB4"/>
    <property type="match status" value="1"/>
</dbReference>
<dbReference type="OrthoDB" id="10259640at2759"/>
<keyword evidence="6 10" id="KW-0347">Helicase</keyword>
<keyword evidence="17" id="KW-1185">Reference proteome</keyword>
<feature type="compositionally biased region" description="Basic residues" evidence="12">
    <location>
        <begin position="580"/>
        <end position="589"/>
    </location>
</feature>
<evidence type="ECO:0000256" key="4">
    <source>
        <dbReference type="ARBA" id="ARBA00022741"/>
    </source>
</evidence>
<dbReference type="GO" id="GO:0006364">
    <property type="term" value="P:rRNA processing"/>
    <property type="evidence" value="ECO:0007669"/>
    <property type="project" value="UniProtKB-KW"/>
</dbReference>
<dbReference type="SMART" id="SM01178">
    <property type="entry name" value="DUF4217"/>
    <property type="match status" value="1"/>
</dbReference>
<reference evidence="16 17" key="1">
    <citation type="journal article" date="2015" name="Genome Biol. Evol.">
        <title>Phylogenomic analyses indicate that early fungi evolved digesting cell walls of algal ancestors of land plants.</title>
        <authorList>
            <person name="Chang Y."/>
            <person name="Wang S."/>
            <person name="Sekimoto S."/>
            <person name="Aerts A.L."/>
            <person name="Choi C."/>
            <person name="Clum A."/>
            <person name="LaButti K.M."/>
            <person name="Lindquist E.A."/>
            <person name="Yee Ngan C."/>
            <person name="Ohm R.A."/>
            <person name="Salamov A.A."/>
            <person name="Grigoriev I.V."/>
            <person name="Spatafora J.W."/>
            <person name="Berbee M.L."/>
        </authorList>
    </citation>
    <scope>NUCLEOTIDE SEQUENCE [LARGE SCALE GENOMIC DNA]</scope>
    <source>
        <strain evidence="16 17">NRRL 28638</strain>
    </source>
</reference>
<evidence type="ECO:0000259" key="15">
    <source>
        <dbReference type="PROSITE" id="PS51195"/>
    </source>
</evidence>
<sequence>MRQKIFLTYQNEEEALNFTKFTDYPISKVSIKGLHSANYLEPTEIQSKSLPLTLKGYDLLGAAKTGSGKTLAFILPILERLNNLKWSKEDGLGALIISPTRELAIQIFQVLRKVGKYHSFSAGVIVGGKDVKEEKERISKMNILVCTPGRMLQHLQESPEFDPDQLQMLVLDEADRILDLGFSKTLDAILDFLPKSRQTLLFSATQTKSVSALARLSLKDPKYVGVYQHSELSIPENLNHNYMVCDLPNKLNVLYSFIKTHLQSKAIVFVSACKQVRFIFETFCKLQPGVPLMQLHGRQKQFKRLEVYEKFTQSNNAFLFCTDIAARGLDFPAVDWVIQLDCPENAETYVHRVGRTARYTSSGNALMFLCPSEEKGMLAQLEKVKITVDKIEARSSQIKSIQPQLQSFCFQDPEIKYLGQRAFISYLKSIYVQKDKDTFDVHKLPAQEYSHSLGLPGAPNIKFSKKKKSVEKVENEDESEEANGIADQEDSDDEEAENDDEPKTSASSQPKTKMEKLFAKKNATILAEHYNKLVDHENVADEEDDFITLKRGDHQLEGDSSSESDSELPQLDPSEMTKRQIQKAKKKALRERPKAERLIFDDEGEAHALYELEDGIEFQEKNDIKAIQSQYVQQEGEKLAQEDIEDKKVAKEKKKAKRLAQKLRAKGGDTEDGDDDVVAMLPSDAEDESDSESDESSGSDSESTINANNNIIFLLSLIL</sequence>
<dbReference type="InterPro" id="IPR011545">
    <property type="entry name" value="DEAD/DEAH_box_helicase_dom"/>
</dbReference>
<keyword evidence="7 10" id="KW-0067">ATP-binding</keyword>
<feature type="short sequence motif" description="Q motif" evidence="9">
    <location>
        <begin position="19"/>
        <end position="47"/>
    </location>
</feature>
<gene>
    <name evidence="16" type="ORF">CONCODRAFT_82503</name>
</gene>
<dbReference type="AlphaFoldDB" id="A0A137NQS8"/>
<feature type="region of interest" description="Disordered" evidence="12">
    <location>
        <begin position="659"/>
        <end position="705"/>
    </location>
</feature>
<evidence type="ECO:0000256" key="6">
    <source>
        <dbReference type="ARBA" id="ARBA00022806"/>
    </source>
</evidence>
<dbReference type="InterPro" id="IPR014014">
    <property type="entry name" value="RNA_helicase_DEAD_Q_motif"/>
</dbReference>
<dbReference type="InterPro" id="IPR001650">
    <property type="entry name" value="Helicase_C-like"/>
</dbReference>
<keyword evidence="4 10" id="KW-0547">Nucleotide-binding</keyword>
<evidence type="ECO:0000259" key="14">
    <source>
        <dbReference type="PROSITE" id="PS51194"/>
    </source>
</evidence>
<dbReference type="InterPro" id="IPR025313">
    <property type="entry name" value="SPB4-like_CTE"/>
</dbReference>